<evidence type="ECO:0000313" key="1">
    <source>
        <dbReference type="EMBL" id="SBT52568.1"/>
    </source>
</evidence>
<protein>
    <submittedName>
        <fullName evidence="1">PIR Superfamily Protein</fullName>
    </submittedName>
</protein>
<evidence type="ECO:0000313" key="2">
    <source>
        <dbReference type="Proteomes" id="UP000078555"/>
    </source>
</evidence>
<gene>
    <name evidence="1" type="ORF">POVWA1_063760</name>
</gene>
<accession>A0A1A9A8Y1</accession>
<dbReference type="InterPro" id="IPR008780">
    <property type="entry name" value="Plasmodium_Vir"/>
</dbReference>
<dbReference type="Pfam" id="PF05795">
    <property type="entry name" value="Plasmodium_Vir"/>
    <property type="match status" value="2"/>
</dbReference>
<dbReference type="Proteomes" id="UP000078555">
    <property type="component" value="Unassembled WGS sequence"/>
</dbReference>
<sequence>MVSSQQEGEYYSFDEYHHYKNKLDESLSYQEDGEYEAFFKNAMPEDTRKHGEILKNCFIIKKYLQNFIRDESCNSGQCCSYMNYWLNEKMGRNNLSLIESEFDIYNNYIAYYNGSYNKKICESNKFFIRTDIFEEMKKLYNLYGLYNNLETTSSHTNSKCKELKSCVTHYNRMLKKCKHPGDSNFCKALRNFKEIFSPDKFVSISECEKDFGDLKLKEPQDLPELDVQQVDFLYIQRNQELSRRGLLAGISLLFLLSYKFTPFGKWIRSVLLRKNSIKYYETEEGTQDILSHTYNHTNIDTEDITHNMRYHAAQFS</sequence>
<proteinExistence type="predicted"/>
<organism evidence="1 2">
    <name type="scientific">Plasmodium ovale wallikeri</name>
    <dbReference type="NCBI Taxonomy" id="864142"/>
    <lineage>
        <taxon>Eukaryota</taxon>
        <taxon>Sar</taxon>
        <taxon>Alveolata</taxon>
        <taxon>Apicomplexa</taxon>
        <taxon>Aconoidasida</taxon>
        <taxon>Haemosporida</taxon>
        <taxon>Plasmodiidae</taxon>
        <taxon>Plasmodium</taxon>
        <taxon>Plasmodium (Plasmodium)</taxon>
    </lineage>
</organism>
<dbReference type="AlphaFoldDB" id="A0A1A9A8Y1"/>
<reference evidence="2" key="1">
    <citation type="submission" date="2016-05" db="EMBL/GenBank/DDBJ databases">
        <authorList>
            <person name="Naeem Raeece"/>
        </authorList>
    </citation>
    <scope>NUCLEOTIDE SEQUENCE [LARGE SCALE GENOMIC DNA]</scope>
</reference>
<name>A0A1A9A8Y1_PLAOA</name>
<keyword evidence="2" id="KW-1185">Reference proteome</keyword>
<dbReference type="EMBL" id="FLRD01000308">
    <property type="protein sequence ID" value="SBT52568.1"/>
    <property type="molecule type" value="Genomic_DNA"/>
</dbReference>